<dbReference type="RefSeq" id="WP_152101172.1">
    <property type="nucleotide sequence ID" value="NZ_AP021861.1"/>
</dbReference>
<dbReference type="Gene3D" id="3.40.50.1000">
    <property type="entry name" value="HAD superfamily/HAD-like"/>
    <property type="match status" value="1"/>
</dbReference>
<dbReference type="EMBL" id="AP021861">
    <property type="protein sequence ID" value="BBO35892.1"/>
    <property type="molecule type" value="Genomic_DNA"/>
</dbReference>
<dbReference type="AlphaFoldDB" id="A0A5K7XII3"/>
<protein>
    <recommendedName>
        <fullName evidence="3">Alpha-D-glucose-1-phosphate phosphatase YihX</fullName>
    </recommendedName>
</protein>
<name>A0A5K7XII3_9BACT</name>
<dbReference type="NCBIfam" id="TIGR01509">
    <property type="entry name" value="HAD-SF-IA-v3"/>
    <property type="match status" value="1"/>
</dbReference>
<dbReference type="InterPro" id="IPR023198">
    <property type="entry name" value="PGP-like_dom2"/>
</dbReference>
<accession>A0A5K7XII3</accession>
<evidence type="ECO:0008006" key="3">
    <source>
        <dbReference type="Google" id="ProtNLM"/>
    </source>
</evidence>
<dbReference type="Proteomes" id="UP000326837">
    <property type="component" value="Chromosome"/>
</dbReference>
<dbReference type="SFLD" id="SFLDG01129">
    <property type="entry name" value="C1.5:_HAD__Beta-PGM__Phosphata"/>
    <property type="match status" value="1"/>
</dbReference>
<reference evidence="2" key="1">
    <citation type="submission" date="2019-10" db="EMBL/GenBank/DDBJ databases">
        <title>Lacipirellula parvula gen. nov., sp. nov., representing a lineage of planctomycetes widespread in freshwater anoxic habitats, and description of the family Lacipirellulaceae.</title>
        <authorList>
            <person name="Dedysh S.N."/>
            <person name="Kulichevskaya I.S."/>
            <person name="Beletsky A.V."/>
            <person name="Rakitin A.L."/>
            <person name="Mardanov A.V."/>
            <person name="Ivanova A.A."/>
            <person name="Saltykova V.X."/>
            <person name="Rijpstra W.I.C."/>
            <person name="Sinninghe Damste J.S."/>
            <person name="Ravin N.V."/>
        </authorList>
    </citation>
    <scope>NUCLEOTIDE SEQUENCE [LARGE SCALE GENOMIC DNA]</scope>
    <source>
        <strain evidence="2">PX69</strain>
    </source>
</reference>
<dbReference type="Pfam" id="PF00702">
    <property type="entry name" value="Hydrolase"/>
    <property type="match status" value="1"/>
</dbReference>
<keyword evidence="2" id="KW-1185">Reference proteome</keyword>
<dbReference type="CDD" id="cd02603">
    <property type="entry name" value="HAD_sEH-N_like"/>
    <property type="match status" value="1"/>
</dbReference>
<dbReference type="SFLD" id="SFLDS00003">
    <property type="entry name" value="Haloacid_Dehalogenase"/>
    <property type="match status" value="1"/>
</dbReference>
<sequence length="210" mass="23333">MPATPAFFYFDLGNVLLSFSHERMCQQMAEVAGVSAELVRHALFEAKGSARSVQWRFERGDLNVLAVYDHFCETLGVEPNREELFAAGRDIFEVIEESVAIVEQLAASGRRLGIMSNTNTLDWEFVTSGRYPFLNNSFEQYVLSFEVRSMKPEPAIYEHAAKLAGVEPGQVFFTDDRQENVDGALAVGLDATLFVDAAKLRADLAARGVL</sequence>
<gene>
    <name evidence="1" type="ORF">PLANPX_5504</name>
</gene>
<dbReference type="PANTHER" id="PTHR43611:SF3">
    <property type="entry name" value="FLAVIN MONONUCLEOTIDE HYDROLASE 1, CHLOROPLATIC"/>
    <property type="match status" value="1"/>
</dbReference>
<evidence type="ECO:0000313" key="2">
    <source>
        <dbReference type="Proteomes" id="UP000326837"/>
    </source>
</evidence>
<dbReference type="InterPro" id="IPR006439">
    <property type="entry name" value="HAD-SF_hydro_IA"/>
</dbReference>
<proteinExistence type="predicted"/>
<dbReference type="InterPro" id="IPR023214">
    <property type="entry name" value="HAD_sf"/>
</dbReference>
<dbReference type="InterPro" id="IPR036412">
    <property type="entry name" value="HAD-like_sf"/>
</dbReference>
<dbReference type="SUPFAM" id="SSF56784">
    <property type="entry name" value="HAD-like"/>
    <property type="match status" value="1"/>
</dbReference>
<dbReference type="KEGG" id="lpav:PLANPX_5504"/>
<dbReference type="PANTHER" id="PTHR43611">
    <property type="entry name" value="ALPHA-D-GLUCOSE 1-PHOSPHATE PHOSPHATASE"/>
    <property type="match status" value="1"/>
</dbReference>
<dbReference type="Gene3D" id="1.10.150.240">
    <property type="entry name" value="Putative phosphatase, domain 2"/>
    <property type="match status" value="1"/>
</dbReference>
<evidence type="ECO:0000313" key="1">
    <source>
        <dbReference type="EMBL" id="BBO35892.1"/>
    </source>
</evidence>
<organism evidence="1 2">
    <name type="scientific">Lacipirellula parvula</name>
    <dbReference type="NCBI Taxonomy" id="2650471"/>
    <lineage>
        <taxon>Bacteria</taxon>
        <taxon>Pseudomonadati</taxon>
        <taxon>Planctomycetota</taxon>
        <taxon>Planctomycetia</taxon>
        <taxon>Pirellulales</taxon>
        <taxon>Lacipirellulaceae</taxon>
        <taxon>Lacipirellula</taxon>
    </lineage>
</organism>